<dbReference type="Proteomes" id="UP000187412">
    <property type="component" value="Unassembled WGS sequence"/>
</dbReference>
<protein>
    <recommendedName>
        <fullName evidence="1">DNA2/NAM7 helicase helicase domain-containing protein</fullName>
    </recommendedName>
</protein>
<comment type="caution">
    <text evidence="2">The sequence shown here is derived from an EMBL/GenBank/DDBJ whole genome shotgun (WGS) entry which is preliminary data.</text>
</comment>
<name>A0ABX3GNA0_PAEBO</name>
<dbReference type="SUPFAM" id="SSF52540">
    <property type="entry name" value="P-loop containing nucleoside triphosphate hydrolases"/>
    <property type="match status" value="1"/>
</dbReference>
<sequence>TKRGVIYEDFTQNLILINRQKRALHAFNYEDYISSSNLKSIFSGIQLATHFNSSQKLDFFNTTLDSIQKRAVEKVLNSQDIALIQGPPGTGKTNVIIEIIRQILNLNKLGNIFKQNILLVSQSHAAVDKML</sequence>
<dbReference type="Gene3D" id="3.40.50.300">
    <property type="entry name" value="P-loop containing nucleotide triphosphate hydrolases"/>
    <property type="match status" value="1"/>
</dbReference>
<evidence type="ECO:0000313" key="3">
    <source>
        <dbReference type="Proteomes" id="UP000187412"/>
    </source>
</evidence>
<gene>
    <name evidence="2" type="ORF">BSK56_33855</name>
</gene>
<proteinExistence type="predicted"/>
<evidence type="ECO:0000313" key="2">
    <source>
        <dbReference type="EMBL" id="OMD33843.1"/>
    </source>
</evidence>
<dbReference type="PANTHER" id="PTHR43788">
    <property type="entry name" value="DNA2/NAM7 HELICASE FAMILY MEMBER"/>
    <property type="match status" value="1"/>
</dbReference>
<organism evidence="2 3">
    <name type="scientific">Paenibacillus borealis</name>
    <dbReference type="NCBI Taxonomy" id="160799"/>
    <lineage>
        <taxon>Bacteria</taxon>
        <taxon>Bacillati</taxon>
        <taxon>Bacillota</taxon>
        <taxon>Bacilli</taxon>
        <taxon>Bacillales</taxon>
        <taxon>Paenibacillaceae</taxon>
        <taxon>Paenibacillus</taxon>
    </lineage>
</organism>
<feature type="non-terminal residue" evidence="2">
    <location>
        <position position="131"/>
    </location>
</feature>
<dbReference type="Pfam" id="PF13086">
    <property type="entry name" value="AAA_11"/>
    <property type="match status" value="1"/>
</dbReference>
<evidence type="ECO:0000259" key="1">
    <source>
        <dbReference type="Pfam" id="PF13086"/>
    </source>
</evidence>
<reference evidence="2 3" key="1">
    <citation type="submission" date="2016-10" db="EMBL/GenBank/DDBJ databases">
        <title>Paenibacillus species isolates.</title>
        <authorList>
            <person name="Beno S.M."/>
        </authorList>
    </citation>
    <scope>NUCLEOTIDE SEQUENCE [LARGE SCALE GENOMIC DNA]</scope>
    <source>
        <strain evidence="2 3">FSL H7-0744</strain>
    </source>
</reference>
<dbReference type="InterPro" id="IPR041677">
    <property type="entry name" value="DNA2/NAM7_AAA_11"/>
</dbReference>
<feature type="non-terminal residue" evidence="2">
    <location>
        <position position="1"/>
    </location>
</feature>
<accession>A0ABX3GNA0</accession>
<dbReference type="EMBL" id="MPTB01000166">
    <property type="protein sequence ID" value="OMD33843.1"/>
    <property type="molecule type" value="Genomic_DNA"/>
</dbReference>
<feature type="domain" description="DNA2/NAM7 helicase helicase" evidence="1">
    <location>
        <begin position="64"/>
        <end position="131"/>
    </location>
</feature>
<dbReference type="RefSeq" id="WP_179091910.1">
    <property type="nucleotide sequence ID" value="NZ_MPTB01000166.1"/>
</dbReference>
<dbReference type="InterPro" id="IPR027417">
    <property type="entry name" value="P-loop_NTPase"/>
</dbReference>
<dbReference type="InterPro" id="IPR050534">
    <property type="entry name" value="Coronavir_polyprotein_1ab"/>
</dbReference>
<keyword evidence="3" id="KW-1185">Reference proteome</keyword>
<dbReference type="PANTHER" id="PTHR43788:SF8">
    <property type="entry name" value="DNA-BINDING PROTEIN SMUBP-2"/>
    <property type="match status" value="1"/>
</dbReference>